<dbReference type="EMBL" id="SGXF01000005">
    <property type="protein sequence ID" value="RZS94151.1"/>
    <property type="molecule type" value="Genomic_DNA"/>
</dbReference>
<evidence type="ECO:0000313" key="1">
    <source>
        <dbReference type="EMBL" id="RZS94151.1"/>
    </source>
</evidence>
<dbReference type="AlphaFoldDB" id="A0A4Q7P2M6"/>
<reference evidence="1 2" key="1">
    <citation type="submission" date="2019-02" db="EMBL/GenBank/DDBJ databases">
        <title>Genomic Encyclopedia of Type Strains, Phase IV (KMG-IV): sequencing the most valuable type-strain genomes for metagenomic binning, comparative biology and taxonomic classification.</title>
        <authorList>
            <person name="Goeker M."/>
        </authorList>
    </citation>
    <scope>NUCLEOTIDE SEQUENCE [LARGE SCALE GENOMIC DNA]</scope>
    <source>
        <strain evidence="1 2">DSM 29486</strain>
    </source>
</reference>
<gene>
    <name evidence="1" type="ORF">EV209_2519</name>
</gene>
<name>A0A4Q7P2M6_9FIRM</name>
<dbReference type="OrthoDB" id="1855311at2"/>
<dbReference type="Proteomes" id="UP000292927">
    <property type="component" value="Unassembled WGS sequence"/>
</dbReference>
<keyword evidence="2" id="KW-1185">Reference proteome</keyword>
<protein>
    <submittedName>
        <fullName evidence="1">Uncharacterized protein</fullName>
    </submittedName>
</protein>
<proteinExistence type="predicted"/>
<comment type="caution">
    <text evidence="1">The sequence shown here is derived from an EMBL/GenBank/DDBJ whole genome shotgun (WGS) entry which is preliminary data.</text>
</comment>
<dbReference type="RefSeq" id="WP_130435783.1">
    <property type="nucleotide sequence ID" value="NZ_SGXF01000005.1"/>
</dbReference>
<evidence type="ECO:0000313" key="2">
    <source>
        <dbReference type="Proteomes" id="UP000292927"/>
    </source>
</evidence>
<accession>A0A4Q7P2M6</accession>
<sequence length="129" mass="15219">MEKIRNLLDEEIEAEFGSLESLAFGSKEHLTATENLATLYKLKIEEAKIAMDFDEKAANREREEQFKKEQLAEQVKDRYFRLGMSAAELILPLMFYAVWMRRGFKFEENGTYTSTTFRGLFNRFRPTKK</sequence>
<organism evidence="1 2">
    <name type="scientific">Cuneatibacter caecimuris</name>
    <dbReference type="NCBI Taxonomy" id="1796618"/>
    <lineage>
        <taxon>Bacteria</taxon>
        <taxon>Bacillati</taxon>
        <taxon>Bacillota</taxon>
        <taxon>Clostridia</taxon>
        <taxon>Lachnospirales</taxon>
        <taxon>Lachnospiraceae</taxon>
        <taxon>Cuneatibacter</taxon>
    </lineage>
</organism>